<feature type="domain" description="ThuA-like" evidence="1">
    <location>
        <begin position="42"/>
        <end position="263"/>
    </location>
</feature>
<evidence type="ECO:0000259" key="1">
    <source>
        <dbReference type="Pfam" id="PF06283"/>
    </source>
</evidence>
<dbReference type="SUPFAM" id="SSF52317">
    <property type="entry name" value="Class I glutamine amidotransferase-like"/>
    <property type="match status" value="1"/>
</dbReference>
<keyword evidence="3" id="KW-1185">Reference proteome</keyword>
<dbReference type="EnsemblBacteria" id="ABF41909">
    <property type="protein sequence ID" value="ABF41909"/>
    <property type="gene ID" value="Acid345_2908"/>
</dbReference>
<dbReference type="GO" id="GO:0016787">
    <property type="term" value="F:hydrolase activity"/>
    <property type="evidence" value="ECO:0007669"/>
    <property type="project" value="UniProtKB-KW"/>
</dbReference>
<reference evidence="2 3" key="1">
    <citation type="journal article" date="2009" name="Appl. Environ. Microbiol.">
        <title>Three genomes from the phylum Acidobacteria provide insight into the lifestyles of these microorganisms in soils.</title>
        <authorList>
            <person name="Ward N.L."/>
            <person name="Challacombe J.F."/>
            <person name="Janssen P.H."/>
            <person name="Henrissat B."/>
            <person name="Coutinho P.M."/>
            <person name="Wu M."/>
            <person name="Xie G."/>
            <person name="Haft D.H."/>
            <person name="Sait M."/>
            <person name="Badger J."/>
            <person name="Barabote R.D."/>
            <person name="Bradley B."/>
            <person name="Brettin T.S."/>
            <person name="Brinkac L.M."/>
            <person name="Bruce D."/>
            <person name="Creasy T."/>
            <person name="Daugherty S.C."/>
            <person name="Davidsen T.M."/>
            <person name="DeBoy R.T."/>
            <person name="Detter J.C."/>
            <person name="Dodson R.J."/>
            <person name="Durkin A.S."/>
            <person name="Ganapathy A."/>
            <person name="Gwinn-Giglio M."/>
            <person name="Han C.S."/>
            <person name="Khouri H."/>
            <person name="Kiss H."/>
            <person name="Kothari S.P."/>
            <person name="Madupu R."/>
            <person name="Nelson K.E."/>
            <person name="Nelson W.C."/>
            <person name="Paulsen I."/>
            <person name="Penn K."/>
            <person name="Ren Q."/>
            <person name="Rosovitz M.J."/>
            <person name="Selengut J.D."/>
            <person name="Shrivastava S."/>
            <person name="Sullivan S.A."/>
            <person name="Tapia R."/>
            <person name="Thompson L.S."/>
            <person name="Watkins K.L."/>
            <person name="Yang Q."/>
            <person name="Yu C."/>
            <person name="Zafar N."/>
            <person name="Zhou L."/>
            <person name="Kuske C.R."/>
        </authorList>
    </citation>
    <scope>NUCLEOTIDE SEQUENCE [LARGE SCALE GENOMIC DNA]</scope>
    <source>
        <strain evidence="2 3">Ellin345</strain>
    </source>
</reference>
<proteinExistence type="predicted"/>
<accession>Q1IMJ1</accession>
<evidence type="ECO:0000313" key="3">
    <source>
        <dbReference type="Proteomes" id="UP000002432"/>
    </source>
</evidence>
<name>Q1IMJ1_KORVE</name>
<sequence length="266" mass="30641">MRSNLNERPSAITLRAVYSALFLLIAITTAGLGQASAPKFRVIALAEHGGIHQPFVDAAKQWLGDLSKQENFSVDYIEDTEKIDDDFLSHYQLFIQLNYPPYMWTPKAMAAFQKYIEQGRGGWIGFHHATLLGEFDGYAMWPWFHEFMGGIRWKDYIAKFATAKVVVEDAKHPVLQGVPASFMIENEEWYTYDRSPRPNVHVLAHVDESTYKPDTKTKMGDHPVIWSNERMKARNIYIFMGHHPELFQNEAFTTIFKNSILWAAHP</sequence>
<dbReference type="PANTHER" id="PTHR40469:SF2">
    <property type="entry name" value="GALACTOSE-BINDING DOMAIN-LIKE SUPERFAMILY PROTEIN"/>
    <property type="match status" value="1"/>
</dbReference>
<dbReference type="EMBL" id="CP000360">
    <property type="protein sequence ID" value="ABF41909.1"/>
    <property type="molecule type" value="Genomic_DNA"/>
</dbReference>
<dbReference type="STRING" id="204669.Acid345_2908"/>
<dbReference type="PANTHER" id="PTHR40469">
    <property type="entry name" value="SECRETED GLYCOSYL HYDROLASE"/>
    <property type="match status" value="1"/>
</dbReference>
<keyword evidence="2" id="KW-0378">Hydrolase</keyword>
<dbReference type="Proteomes" id="UP000002432">
    <property type="component" value="Chromosome"/>
</dbReference>
<dbReference type="InterPro" id="IPR029010">
    <property type="entry name" value="ThuA-like"/>
</dbReference>
<dbReference type="KEGG" id="aba:Acid345_2908"/>
<gene>
    <name evidence="2" type="ordered locus">Acid345_2908</name>
</gene>
<evidence type="ECO:0000313" key="2">
    <source>
        <dbReference type="EMBL" id="ABF41909.1"/>
    </source>
</evidence>
<organism evidence="2 3">
    <name type="scientific">Koribacter versatilis (strain Ellin345)</name>
    <dbReference type="NCBI Taxonomy" id="204669"/>
    <lineage>
        <taxon>Bacteria</taxon>
        <taxon>Pseudomonadati</taxon>
        <taxon>Acidobacteriota</taxon>
        <taxon>Terriglobia</taxon>
        <taxon>Terriglobales</taxon>
        <taxon>Candidatus Korobacteraceae</taxon>
        <taxon>Candidatus Korobacter</taxon>
    </lineage>
</organism>
<dbReference type="Pfam" id="PF06283">
    <property type="entry name" value="ThuA"/>
    <property type="match status" value="1"/>
</dbReference>
<dbReference type="Gene3D" id="3.40.50.880">
    <property type="match status" value="1"/>
</dbReference>
<dbReference type="InterPro" id="IPR029062">
    <property type="entry name" value="Class_I_gatase-like"/>
</dbReference>
<protein>
    <submittedName>
        <fullName evidence="2">Secreted glycosyl hydrolase</fullName>
    </submittedName>
</protein>
<dbReference type="AlphaFoldDB" id="Q1IMJ1"/>
<dbReference type="eggNOG" id="COG3828">
    <property type="taxonomic scope" value="Bacteria"/>
</dbReference>
<dbReference type="HOGENOM" id="CLU_1141172_0_0_0"/>